<gene>
    <name evidence="2" type="ORF">JW498_20830</name>
</gene>
<dbReference type="PANTHER" id="PTHR34322:SF2">
    <property type="entry name" value="TRANSPOSASE IS200-LIKE DOMAIN-CONTAINING PROTEIN"/>
    <property type="match status" value="1"/>
</dbReference>
<dbReference type="RefSeq" id="WP_205214483.1">
    <property type="nucleotide sequence ID" value="NZ_JAFFZP010000055.1"/>
</dbReference>
<name>A0ABS2WDQ0_9GAMM</name>
<feature type="domain" description="Transposase IS200-like" evidence="1">
    <location>
        <begin position="12"/>
        <end position="187"/>
    </location>
</feature>
<proteinExistence type="predicted"/>
<dbReference type="Proteomes" id="UP000760472">
    <property type="component" value="Unassembled WGS sequence"/>
</dbReference>
<organism evidence="2 3">
    <name type="scientific">Amphritea pacifica</name>
    <dbReference type="NCBI Taxonomy" id="2811233"/>
    <lineage>
        <taxon>Bacteria</taxon>
        <taxon>Pseudomonadati</taxon>
        <taxon>Pseudomonadota</taxon>
        <taxon>Gammaproteobacteria</taxon>
        <taxon>Oceanospirillales</taxon>
        <taxon>Oceanospirillaceae</taxon>
        <taxon>Amphritea</taxon>
    </lineage>
</organism>
<comment type="caution">
    <text evidence="2">The sequence shown here is derived from an EMBL/GenBank/DDBJ whole genome shotgun (WGS) entry which is preliminary data.</text>
</comment>
<evidence type="ECO:0000313" key="3">
    <source>
        <dbReference type="Proteomes" id="UP000760472"/>
    </source>
</evidence>
<sequence length="323" mass="37175">MTRARNQIISTADTPYYHCIARCVRRAFLCGEDSLTGQSYEHRRQWVIDRLKTLQAVFCIELCAYAVMSNHYHLVLSIDETRVADLTLDEVIERWCVLYKGPLLVQRYRAGEALGIAERQTVSEIAETWRARLADISWFMRSLNEYIARKANQEDSCRGHFWEARFKSQALLDEQALLSCMAYVDLNPIRAGIAETPEQSAFTSVKQRIDTQQEQEATALTLKRFDPRQAETAAISYDLHDYLELVDYTGRAIHPTKRGYITADTPPILARLGIDTDHWLQLMRPQGIHIATVIGHSTRIEGYLKRHQQRHIAGATQLKRLLQ</sequence>
<reference evidence="2 3" key="1">
    <citation type="submission" date="2021-02" db="EMBL/GenBank/DDBJ databases">
        <title>A novel species of genus Amphritea isolated from a fishpond in China.</title>
        <authorList>
            <person name="Lu H."/>
        </authorList>
    </citation>
    <scope>NUCLEOTIDE SEQUENCE [LARGE SCALE GENOMIC DNA]</scope>
    <source>
        <strain evidence="2 3">RP18W</strain>
    </source>
</reference>
<keyword evidence="3" id="KW-1185">Reference proteome</keyword>
<evidence type="ECO:0000259" key="1">
    <source>
        <dbReference type="SMART" id="SM01321"/>
    </source>
</evidence>
<dbReference type="PANTHER" id="PTHR34322">
    <property type="entry name" value="TRANSPOSASE, Y1_TNP DOMAIN-CONTAINING"/>
    <property type="match status" value="1"/>
</dbReference>
<protein>
    <submittedName>
        <fullName evidence="2">Transposase</fullName>
    </submittedName>
</protein>
<dbReference type="InterPro" id="IPR002686">
    <property type="entry name" value="Transposase_17"/>
</dbReference>
<dbReference type="InterPro" id="IPR036515">
    <property type="entry name" value="Transposase_17_sf"/>
</dbReference>
<dbReference type="EMBL" id="JAFFZP010000055">
    <property type="protein sequence ID" value="MBN0989813.1"/>
    <property type="molecule type" value="Genomic_DNA"/>
</dbReference>
<evidence type="ECO:0000313" key="2">
    <source>
        <dbReference type="EMBL" id="MBN0989813.1"/>
    </source>
</evidence>
<dbReference type="SUPFAM" id="SSF143422">
    <property type="entry name" value="Transposase IS200-like"/>
    <property type="match status" value="1"/>
</dbReference>
<dbReference type="SMART" id="SM01321">
    <property type="entry name" value="Y1_Tnp"/>
    <property type="match status" value="1"/>
</dbReference>
<accession>A0ABS2WDQ0</accession>
<dbReference type="Gene3D" id="3.30.70.1290">
    <property type="entry name" value="Transposase IS200-like"/>
    <property type="match status" value="1"/>
</dbReference>